<dbReference type="InterPro" id="IPR051263">
    <property type="entry name" value="C-type_cytochrome_biogenesis"/>
</dbReference>
<feature type="domain" description="Cytochrome c-type biogenesis protein H TPR" evidence="7">
    <location>
        <begin position="89"/>
        <end position="192"/>
    </location>
</feature>
<comment type="caution">
    <text evidence="8">The sequence shown here is derived from an EMBL/GenBank/DDBJ whole genome shotgun (WGS) entry which is preliminary data.</text>
</comment>
<feature type="transmembrane region" description="Helical" evidence="5">
    <location>
        <begin position="39"/>
        <end position="57"/>
    </location>
</feature>
<gene>
    <name evidence="8" type="ORF">ACFQ0E_18955</name>
</gene>
<feature type="transmembrane region" description="Helical" evidence="5">
    <location>
        <begin position="6"/>
        <end position="27"/>
    </location>
</feature>
<dbReference type="EMBL" id="JBHTIF010000007">
    <property type="protein sequence ID" value="MFD0727677.1"/>
    <property type="molecule type" value="Genomic_DNA"/>
</dbReference>
<dbReference type="Gene3D" id="1.25.40.10">
    <property type="entry name" value="Tetratricopeptide repeat domain"/>
    <property type="match status" value="1"/>
</dbReference>
<evidence type="ECO:0000256" key="5">
    <source>
        <dbReference type="SAM" id="Phobius"/>
    </source>
</evidence>
<feature type="repeat" description="TPR" evidence="4">
    <location>
        <begin position="91"/>
        <end position="124"/>
    </location>
</feature>
<keyword evidence="3 4" id="KW-0802">TPR repeat</keyword>
<sequence length="345" mass="36732">MSGSFPSPALVFSLIVAAATLLVFATVLRPLWRDRPRTALVLIAMLTLGSAALYRVVGTPAALDAAAVERPDTIEEAVAQLERNSDRFADHQGWVMLANAYTRMGDATKARDAWEKAVAMAPDDADLRAATAEARARAHPQQRFDARAVEHLRHALKLNPKHQRARLFLGVSLRQQGKPAEAAEAWMPLLASTEGDARNTLRSEIDAARADAGLAPLPEDAAASTQDAPSKDALVVKVALDPDFAARVRLRGDATVFVIARAVGGPPMPVAVEKHPLSSLPLTVNLDDADGPMPTAKLSALQEVEVIARISATGNAMREDGDIESAPQRVRLPSTAPVTLTLGTP</sequence>
<dbReference type="Pfam" id="PF23914">
    <property type="entry name" value="TPR_CcmH_CycH"/>
    <property type="match status" value="1"/>
</dbReference>
<keyword evidence="2" id="KW-0201">Cytochrome c-type biogenesis</keyword>
<dbReference type="PANTHER" id="PTHR47870">
    <property type="entry name" value="CYTOCHROME C-TYPE BIOGENESIS PROTEIN CCMH"/>
    <property type="match status" value="1"/>
</dbReference>
<keyword evidence="5" id="KW-0472">Membrane</keyword>
<keyword evidence="1" id="KW-0677">Repeat</keyword>
<organism evidence="8 9">
    <name type="scientific">Lysobacter brunescens</name>
    <dbReference type="NCBI Taxonomy" id="262323"/>
    <lineage>
        <taxon>Bacteria</taxon>
        <taxon>Pseudomonadati</taxon>
        <taxon>Pseudomonadota</taxon>
        <taxon>Gammaproteobacteria</taxon>
        <taxon>Lysobacterales</taxon>
        <taxon>Lysobacteraceae</taxon>
        <taxon>Lysobacter</taxon>
    </lineage>
</organism>
<evidence type="ECO:0000256" key="3">
    <source>
        <dbReference type="ARBA" id="ARBA00022803"/>
    </source>
</evidence>
<dbReference type="InterPro" id="IPR011990">
    <property type="entry name" value="TPR-like_helical_dom_sf"/>
</dbReference>
<keyword evidence="5" id="KW-0812">Transmembrane</keyword>
<protein>
    <submittedName>
        <fullName evidence="8">Tetratricopeptide repeat protein</fullName>
    </submittedName>
</protein>
<keyword evidence="5" id="KW-1133">Transmembrane helix</keyword>
<name>A0ABW2YIU8_9GAMM</name>
<dbReference type="SMART" id="SM00028">
    <property type="entry name" value="TPR"/>
    <property type="match status" value="2"/>
</dbReference>
<feature type="domain" description="Cytochrome c-type biogenesis protein H Ig-like" evidence="6">
    <location>
        <begin position="235"/>
        <end position="341"/>
    </location>
</feature>
<dbReference type="Proteomes" id="UP001597110">
    <property type="component" value="Unassembled WGS sequence"/>
</dbReference>
<evidence type="ECO:0000259" key="7">
    <source>
        <dbReference type="Pfam" id="PF23914"/>
    </source>
</evidence>
<dbReference type="Pfam" id="PF23892">
    <property type="entry name" value="Ig_CycH"/>
    <property type="match status" value="1"/>
</dbReference>
<keyword evidence="9" id="KW-1185">Reference proteome</keyword>
<dbReference type="PROSITE" id="PS50005">
    <property type="entry name" value="TPR"/>
    <property type="match status" value="1"/>
</dbReference>
<dbReference type="PANTHER" id="PTHR47870:SF1">
    <property type="entry name" value="CYTOCHROME C-TYPE BIOGENESIS PROTEIN CCMH"/>
    <property type="match status" value="1"/>
</dbReference>
<evidence type="ECO:0000256" key="1">
    <source>
        <dbReference type="ARBA" id="ARBA00022737"/>
    </source>
</evidence>
<evidence type="ECO:0000256" key="2">
    <source>
        <dbReference type="ARBA" id="ARBA00022748"/>
    </source>
</evidence>
<dbReference type="RefSeq" id="WP_386826550.1">
    <property type="nucleotide sequence ID" value="NZ_JBHTIF010000007.1"/>
</dbReference>
<dbReference type="InterPro" id="IPR019734">
    <property type="entry name" value="TPR_rpt"/>
</dbReference>
<evidence type="ECO:0000259" key="6">
    <source>
        <dbReference type="Pfam" id="PF23892"/>
    </source>
</evidence>
<dbReference type="InterPro" id="IPR056412">
    <property type="entry name" value="Ig_CycH"/>
</dbReference>
<accession>A0ABW2YIU8</accession>
<evidence type="ECO:0000313" key="9">
    <source>
        <dbReference type="Proteomes" id="UP001597110"/>
    </source>
</evidence>
<evidence type="ECO:0000313" key="8">
    <source>
        <dbReference type="EMBL" id="MFD0727677.1"/>
    </source>
</evidence>
<reference evidence="9" key="1">
    <citation type="journal article" date="2019" name="Int. J. Syst. Evol. Microbiol.">
        <title>The Global Catalogue of Microorganisms (GCM) 10K type strain sequencing project: providing services to taxonomists for standard genome sequencing and annotation.</title>
        <authorList>
            <consortium name="The Broad Institute Genomics Platform"/>
            <consortium name="The Broad Institute Genome Sequencing Center for Infectious Disease"/>
            <person name="Wu L."/>
            <person name="Ma J."/>
        </authorList>
    </citation>
    <scope>NUCLEOTIDE SEQUENCE [LARGE SCALE GENOMIC DNA]</scope>
    <source>
        <strain evidence="9">CCUG 55585</strain>
    </source>
</reference>
<dbReference type="InterPro" id="IPR056413">
    <property type="entry name" value="TPR_CcmH_CycH"/>
</dbReference>
<evidence type="ECO:0000256" key="4">
    <source>
        <dbReference type="PROSITE-ProRule" id="PRU00339"/>
    </source>
</evidence>
<dbReference type="SUPFAM" id="SSF48452">
    <property type="entry name" value="TPR-like"/>
    <property type="match status" value="1"/>
</dbReference>
<proteinExistence type="predicted"/>